<keyword evidence="2" id="KW-1133">Transmembrane helix</keyword>
<evidence type="ECO:0000256" key="2">
    <source>
        <dbReference type="SAM" id="Phobius"/>
    </source>
</evidence>
<evidence type="ECO:0000313" key="4">
    <source>
        <dbReference type="Proteomes" id="UP001314262"/>
    </source>
</evidence>
<feature type="compositionally biased region" description="Low complexity" evidence="1">
    <location>
        <begin position="82"/>
        <end position="93"/>
    </location>
</feature>
<dbReference type="PANTHER" id="PTHR22928">
    <property type="entry name" value="TELOMERE-ASSOCIATED PROTEIN RIF1"/>
    <property type="match status" value="1"/>
</dbReference>
<feature type="region of interest" description="Disordered" evidence="1">
    <location>
        <begin position="799"/>
        <end position="1057"/>
    </location>
</feature>
<feature type="transmembrane region" description="Helical" evidence="2">
    <location>
        <begin position="12"/>
        <end position="31"/>
    </location>
</feature>
<name>A0ABN9YJM7_9LACO</name>
<dbReference type="Gene3D" id="3.80.10.10">
    <property type="entry name" value="Ribonuclease Inhibitor"/>
    <property type="match status" value="1"/>
</dbReference>
<dbReference type="InterPro" id="IPR032675">
    <property type="entry name" value="LRR_dom_sf"/>
</dbReference>
<dbReference type="InterPro" id="IPR005046">
    <property type="entry name" value="DUF285"/>
</dbReference>
<dbReference type="RefSeq" id="WP_338348872.1">
    <property type="nucleotide sequence ID" value="NZ_CAUZLT010000001.1"/>
</dbReference>
<sequence length="1098" mass="114038">MKGISKNSWRSLLIETAVFGTITFMAPVMIANRASADDVQQGGTTGSVNQPNAGNATSLNNVSTATVASTTATQLDNNQSNSGTTTAAVSSESVTTGGSVAVSALTTQKNQVNDLSNATSQTVQPSQQTSASTTTAQISQSGSSTTQSQTGQQGSGLGDTAPAGTTASGTWGTVPWTFNQTSGVVTLGSGTVSAQNQILEKVVPNALQSVKQIQVTGDVQIVGDATGLFNMLTALTSFTIMPGGHLDTSQTTNMSNMFALDFALPSIDLSTWDMSHTQNIEGMFSNDKVLTNVIGLETRDLSAVTNAGDVFLSTPLANQGTLSWNSWQWLTGNHPVLGLARNADVHWGTAKAHYDCQTLTLTVGSADDGSEGVISSSSLTSIGQLNQEQIAKIVFTKPVKVAAPGTAAFAGFPGLTAIQGLNLVDTSQVTDFSDFFAGNPALTSLDLSNLDTHNAVQMYDMFNADKSLTTLDVSHFDTSKVTDMWAMFANLYRLQSITGINNLNVSKVTNMHNMFYNDMLLQSLDLSSWNAKLQLAPGAKKDLNDGTGGMFANTVSLKSLNIRNLDNTADSAQENMFTMNASLADSATSPLSAKQFTAHLTDLTTGPQFIMNRENDLNTTVPDTVWNRYDSNGNLTIFVGNAINTGMANPGNWQAGQAYRLVDQVTGQQIGANHIIQGLPGSQVTVTIPNSYRLVNTNLYYTDQPVQHTKIAQFTLAKNLDINKPVILYLIKEVPVTVNFVDHNQTIATYQKTVDEETDMDVSSQLPKGYQAADKTDLAFQVGDQDLVVNIPVLTGAEIAPTSTTPTSSSATQSNTTSTSKSATTSSAASTSSSATKSNTASTSESATTSSVASTSSSATQSNTTSTSESATTSSAASTSSSATKSNTTSTSGSATKSNTASTSSSSTQSSTASTSSSSTKSNTASTSESATTSSVASTSSSSTKSNTASTSESATTSSVASTSSSATKSNTTSTSGSATKSNTASTSSSSTKSNTASTSSSVTKSNTTSTSESATTPINTSTSNSATKSSESAMVSTSSLTESLSTQSSSATERRTARFQSVLPATGKQRTFRLAFLNLLTLIGSSFAAMKIFGRKH</sequence>
<feature type="compositionally biased region" description="Polar residues" evidence="1">
    <location>
        <begin position="163"/>
        <end position="172"/>
    </location>
</feature>
<accession>A0ABN9YJM7</accession>
<evidence type="ECO:0000256" key="1">
    <source>
        <dbReference type="SAM" id="MobiDB-lite"/>
    </source>
</evidence>
<feature type="region of interest" description="Disordered" evidence="1">
    <location>
        <begin position="38"/>
        <end position="58"/>
    </location>
</feature>
<dbReference type="PANTHER" id="PTHR22928:SF3">
    <property type="entry name" value="TELOMERE-ASSOCIATED PROTEIN RIF1"/>
    <property type="match status" value="1"/>
</dbReference>
<dbReference type="NCBIfam" id="TIGR02167">
    <property type="entry name" value="Liste_lipo_26"/>
    <property type="match status" value="3"/>
</dbReference>
<feature type="compositionally biased region" description="Polar residues" evidence="1">
    <location>
        <begin position="46"/>
        <end position="58"/>
    </location>
</feature>
<proteinExistence type="predicted"/>
<comment type="caution">
    <text evidence="3">The sequence shown here is derived from an EMBL/GenBank/DDBJ whole genome shotgun (WGS) entry which is preliminary data.</text>
</comment>
<feature type="compositionally biased region" description="Low complexity" evidence="1">
    <location>
        <begin position="118"/>
        <end position="152"/>
    </location>
</feature>
<dbReference type="SUPFAM" id="SSF52047">
    <property type="entry name" value="RNI-like"/>
    <property type="match status" value="1"/>
</dbReference>
<reference evidence="3 4" key="1">
    <citation type="submission" date="2023-10" db="EMBL/GenBank/DDBJ databases">
        <authorList>
            <person name="Botero Cardona J."/>
        </authorList>
    </citation>
    <scope>NUCLEOTIDE SEQUENCE [LARGE SCALE GENOMIC DNA]</scope>
    <source>
        <strain evidence="3 4">R-53137</strain>
    </source>
</reference>
<feature type="region of interest" description="Disordered" evidence="1">
    <location>
        <begin position="71"/>
        <end position="93"/>
    </location>
</feature>
<organism evidence="3 4">
    <name type="scientific">Fructobacillus tropaeoli</name>
    <dbReference type="NCBI Taxonomy" id="709323"/>
    <lineage>
        <taxon>Bacteria</taxon>
        <taxon>Bacillati</taxon>
        <taxon>Bacillota</taxon>
        <taxon>Bacilli</taxon>
        <taxon>Lactobacillales</taxon>
        <taxon>Lactobacillaceae</taxon>
        <taxon>Fructobacillus</taxon>
    </lineage>
</organism>
<feature type="region of interest" description="Disordered" evidence="1">
    <location>
        <begin position="116"/>
        <end position="172"/>
    </location>
</feature>
<gene>
    <name evidence="3" type="ORF">R53137_KAKDMLNK_00183</name>
</gene>
<keyword evidence="2" id="KW-0472">Membrane</keyword>
<dbReference type="EMBL" id="CAUZLT010000001">
    <property type="protein sequence ID" value="CAK1227377.1"/>
    <property type="molecule type" value="Genomic_DNA"/>
</dbReference>
<protein>
    <submittedName>
        <fullName evidence="3">Leucine-rich repeat (LRR) protein (LRR)</fullName>
    </submittedName>
</protein>
<evidence type="ECO:0000313" key="3">
    <source>
        <dbReference type="EMBL" id="CAK1227377.1"/>
    </source>
</evidence>
<feature type="compositionally biased region" description="Low complexity" evidence="1">
    <location>
        <begin position="802"/>
        <end position="1052"/>
    </location>
</feature>
<dbReference type="Proteomes" id="UP001314262">
    <property type="component" value="Unassembled WGS sequence"/>
</dbReference>
<keyword evidence="2" id="KW-0812">Transmembrane</keyword>
<dbReference type="Pfam" id="PF03382">
    <property type="entry name" value="DUF285"/>
    <property type="match status" value="2"/>
</dbReference>
<keyword evidence="4" id="KW-1185">Reference proteome</keyword>
<dbReference type="InterPro" id="IPR011889">
    <property type="entry name" value="Liste_lipo_26"/>
</dbReference>